<dbReference type="EMBL" id="FOQY01000022">
    <property type="protein sequence ID" value="SFK33262.1"/>
    <property type="molecule type" value="Genomic_DNA"/>
</dbReference>
<evidence type="ECO:0000313" key="3">
    <source>
        <dbReference type="Proteomes" id="UP000199111"/>
    </source>
</evidence>
<evidence type="ECO:0000313" key="2">
    <source>
        <dbReference type="EMBL" id="SFK33262.1"/>
    </source>
</evidence>
<keyword evidence="1" id="KW-0732">Signal</keyword>
<reference evidence="3" key="1">
    <citation type="submission" date="2016-10" db="EMBL/GenBank/DDBJ databases">
        <authorList>
            <person name="Varghese N."/>
            <person name="Submissions S."/>
        </authorList>
    </citation>
    <scope>NUCLEOTIDE SEQUENCE [LARGE SCALE GENOMIC DNA]</scope>
    <source>
        <strain evidence="3">CGMCC 4.2126</strain>
    </source>
</reference>
<sequence length="173" mass="17806">MLTVPKVRLLLLVLAVSGVLSSMRVTAQADSDGDSTVANVIVDASITLTDLTPSFTLRGVPGETVTENGAVSMRVMTNNVAGYVVTVRPVSTALVGSIAGNDDVIPTSLLEIRGPGQRNSFTSLASGAPVQVASSAVRSAPGGDIVGNDYRITIPPVRSDTYSGTLDYVVTTL</sequence>
<evidence type="ECO:0000256" key="1">
    <source>
        <dbReference type="SAM" id="SignalP"/>
    </source>
</evidence>
<accession>A0A1I3YN59</accession>
<name>A0A1I3YN59_9ACTN</name>
<gene>
    <name evidence="2" type="ORF">SAMN05216275_122121</name>
</gene>
<proteinExistence type="predicted"/>
<dbReference type="AlphaFoldDB" id="A0A1I3YN59"/>
<feature type="signal peptide" evidence="1">
    <location>
        <begin position="1"/>
        <end position="29"/>
    </location>
</feature>
<dbReference type="Proteomes" id="UP000199111">
    <property type="component" value="Unassembled WGS sequence"/>
</dbReference>
<keyword evidence="3" id="KW-1185">Reference proteome</keyword>
<feature type="chain" id="PRO_5011601163" evidence="1">
    <location>
        <begin position="30"/>
        <end position="173"/>
    </location>
</feature>
<protein>
    <submittedName>
        <fullName evidence="2">Uncharacterized protein</fullName>
    </submittedName>
</protein>
<organism evidence="2 3">
    <name type="scientific">Streptosporangium canum</name>
    <dbReference type="NCBI Taxonomy" id="324952"/>
    <lineage>
        <taxon>Bacteria</taxon>
        <taxon>Bacillati</taxon>
        <taxon>Actinomycetota</taxon>
        <taxon>Actinomycetes</taxon>
        <taxon>Streptosporangiales</taxon>
        <taxon>Streptosporangiaceae</taxon>
        <taxon>Streptosporangium</taxon>
    </lineage>
</organism>